<gene>
    <name evidence="1" type="ORF">CH367_19960</name>
</gene>
<organism evidence="1 2">
    <name type="scientific">Leptospira barantonii</name>
    <dbReference type="NCBI Taxonomy" id="2023184"/>
    <lineage>
        <taxon>Bacteria</taxon>
        <taxon>Pseudomonadati</taxon>
        <taxon>Spirochaetota</taxon>
        <taxon>Spirochaetia</taxon>
        <taxon>Leptospirales</taxon>
        <taxon>Leptospiraceae</taxon>
        <taxon>Leptospira</taxon>
    </lineage>
</organism>
<evidence type="ECO:0000313" key="1">
    <source>
        <dbReference type="EMBL" id="PJZ55478.1"/>
    </source>
</evidence>
<reference evidence="1 2" key="1">
    <citation type="submission" date="2017-07" db="EMBL/GenBank/DDBJ databases">
        <title>Leptospira spp. isolated from tropical soils.</title>
        <authorList>
            <person name="Thibeaux R."/>
            <person name="Iraola G."/>
            <person name="Ferres I."/>
            <person name="Bierque E."/>
            <person name="Girault D."/>
            <person name="Soupe-Gilbert M.-E."/>
            <person name="Picardeau M."/>
            <person name="Goarant C."/>
        </authorList>
    </citation>
    <scope>NUCLEOTIDE SEQUENCE [LARGE SCALE GENOMIC DNA]</scope>
    <source>
        <strain evidence="1 2">FH4-C-A1</strain>
    </source>
</reference>
<protein>
    <submittedName>
        <fullName evidence="1">Uncharacterized protein</fullName>
    </submittedName>
</protein>
<proteinExistence type="predicted"/>
<evidence type="ECO:0000313" key="2">
    <source>
        <dbReference type="Proteomes" id="UP000231879"/>
    </source>
</evidence>
<dbReference type="EMBL" id="NPDS01000011">
    <property type="protein sequence ID" value="PJZ55478.1"/>
    <property type="molecule type" value="Genomic_DNA"/>
</dbReference>
<comment type="caution">
    <text evidence="1">The sequence shown here is derived from an EMBL/GenBank/DDBJ whole genome shotgun (WGS) entry which is preliminary data.</text>
</comment>
<dbReference type="Proteomes" id="UP000231879">
    <property type="component" value="Unassembled WGS sequence"/>
</dbReference>
<name>A0ABX4NFL6_9LEPT</name>
<sequence>MSFFYFLFFEFQAEMNFRTRLFLYVQPGKNNRNRKQREESTRKNIFFRRNERDRSFKRAERLKKEKPIETILRLFWEILLKFPRGKKTRVIIFPGILRFDSLPVFKERTPIGRLEFQKMRIKLYKSIHI</sequence>
<keyword evidence="2" id="KW-1185">Reference proteome</keyword>
<accession>A0ABX4NFL6</accession>